<keyword evidence="7 14" id="KW-0812">Transmembrane</keyword>
<evidence type="ECO:0000313" key="18">
    <source>
        <dbReference type="Proteomes" id="UP000266091"/>
    </source>
</evidence>
<feature type="active site" description="Acyl-ester intermediate" evidence="14">
    <location>
        <position position="318"/>
    </location>
</feature>
<organism evidence="17 18">
    <name type="scientific">Mesosutterella multiformis</name>
    <dbReference type="NCBI Taxonomy" id="2259133"/>
    <lineage>
        <taxon>Bacteria</taxon>
        <taxon>Pseudomonadati</taxon>
        <taxon>Pseudomonadota</taxon>
        <taxon>Betaproteobacteria</taxon>
        <taxon>Burkholderiales</taxon>
        <taxon>Sutterellaceae</taxon>
        <taxon>Mesosutterella</taxon>
    </lineage>
</organism>
<keyword evidence="4 14" id="KW-0997">Cell inner membrane</keyword>
<dbReference type="GO" id="GO:0071972">
    <property type="term" value="F:peptidoglycan L,D-transpeptidase activity"/>
    <property type="evidence" value="ECO:0007669"/>
    <property type="project" value="TreeGrafter"/>
</dbReference>
<dbReference type="EC" id="3.4.16.4" evidence="14"/>
<evidence type="ECO:0000256" key="11">
    <source>
        <dbReference type="ARBA" id="ARBA00022989"/>
    </source>
</evidence>
<keyword evidence="9 14" id="KW-0133">Cell shape</keyword>
<evidence type="ECO:0000256" key="6">
    <source>
        <dbReference type="ARBA" id="ARBA00022670"/>
    </source>
</evidence>
<evidence type="ECO:0000256" key="1">
    <source>
        <dbReference type="ARBA" id="ARBA00004167"/>
    </source>
</evidence>
<dbReference type="InterPro" id="IPR017790">
    <property type="entry name" value="Penicillin-binding_protein_2"/>
</dbReference>
<comment type="pathway">
    <text evidence="14">Cell wall biogenesis; peptidoglycan biosynthesis.</text>
</comment>
<dbReference type="InterPro" id="IPR005311">
    <property type="entry name" value="PBP_dimer"/>
</dbReference>
<evidence type="ECO:0000259" key="15">
    <source>
        <dbReference type="Pfam" id="PF00905"/>
    </source>
</evidence>
<keyword evidence="12 14" id="KW-0472">Membrane</keyword>
<keyword evidence="18" id="KW-1185">Reference proteome</keyword>
<evidence type="ECO:0000259" key="16">
    <source>
        <dbReference type="Pfam" id="PF03717"/>
    </source>
</evidence>
<keyword evidence="3 14" id="KW-1003">Cell membrane</keyword>
<name>A0A388SAP2_9BURK</name>
<evidence type="ECO:0000256" key="2">
    <source>
        <dbReference type="ARBA" id="ARBA00004236"/>
    </source>
</evidence>
<dbReference type="PANTHER" id="PTHR30627">
    <property type="entry name" value="PEPTIDOGLYCAN D,D-TRANSPEPTIDASE"/>
    <property type="match status" value="1"/>
</dbReference>
<evidence type="ECO:0000256" key="4">
    <source>
        <dbReference type="ARBA" id="ARBA00022519"/>
    </source>
</evidence>
<comment type="caution">
    <text evidence="17">The sequence shown here is derived from an EMBL/GenBank/DDBJ whole genome shotgun (WGS) entry which is preliminary data.</text>
</comment>
<dbReference type="InterPro" id="IPR036138">
    <property type="entry name" value="PBP_dimer_sf"/>
</dbReference>
<dbReference type="Gene3D" id="3.40.710.10">
    <property type="entry name" value="DD-peptidase/beta-lactamase superfamily"/>
    <property type="match status" value="1"/>
</dbReference>
<dbReference type="InterPro" id="IPR001460">
    <property type="entry name" value="PCN-bd_Tpept"/>
</dbReference>
<dbReference type="InterPro" id="IPR012338">
    <property type="entry name" value="Beta-lactam/transpept-like"/>
</dbReference>
<evidence type="ECO:0000313" key="17">
    <source>
        <dbReference type="EMBL" id="GBO93285.1"/>
    </source>
</evidence>
<dbReference type="GO" id="GO:0005886">
    <property type="term" value="C:plasma membrane"/>
    <property type="evidence" value="ECO:0007669"/>
    <property type="project" value="UniProtKB-SubCell"/>
</dbReference>
<feature type="domain" description="Penicillin-binding protein dimerisation" evidence="16">
    <location>
        <begin position="51"/>
        <end position="225"/>
    </location>
</feature>
<dbReference type="Gene3D" id="3.30.1390.30">
    <property type="entry name" value="Penicillin-binding protein 2a, domain 3"/>
    <property type="match status" value="1"/>
</dbReference>
<dbReference type="GO" id="GO:0071555">
    <property type="term" value="P:cell wall organization"/>
    <property type="evidence" value="ECO:0007669"/>
    <property type="project" value="UniProtKB-KW"/>
</dbReference>
<dbReference type="NCBIfam" id="TIGR03423">
    <property type="entry name" value="pbp2_mrdA"/>
    <property type="match status" value="1"/>
</dbReference>
<dbReference type="AlphaFoldDB" id="A0A388SAP2"/>
<dbReference type="GO" id="GO:0008658">
    <property type="term" value="F:penicillin binding"/>
    <property type="evidence" value="ECO:0007669"/>
    <property type="project" value="InterPro"/>
</dbReference>
<keyword evidence="11 14" id="KW-1133">Transmembrane helix</keyword>
<comment type="subcellular location">
    <subcellularLocation>
        <location evidence="14">Cell inner membrane</location>
        <topology evidence="14">Single-pass membrane protein</topology>
    </subcellularLocation>
    <subcellularLocation>
        <location evidence="2">Cell membrane</location>
    </subcellularLocation>
    <subcellularLocation>
        <location evidence="1">Membrane</location>
        <topology evidence="1">Single-pass membrane protein</topology>
    </subcellularLocation>
</comment>
<accession>A0A388SAP2</accession>
<feature type="transmembrane region" description="Helical" evidence="14">
    <location>
        <begin position="9"/>
        <end position="28"/>
    </location>
</feature>
<keyword evidence="8 14" id="KW-0378">Hydrolase</keyword>
<proteinExistence type="inferred from homology"/>
<dbReference type="Pfam" id="PF03717">
    <property type="entry name" value="PBP_dimer"/>
    <property type="match status" value="1"/>
</dbReference>
<dbReference type="InterPro" id="IPR050515">
    <property type="entry name" value="Beta-lactam/transpept"/>
</dbReference>
<keyword evidence="13 14" id="KW-0961">Cell wall biogenesis/degradation</keyword>
<evidence type="ECO:0000256" key="3">
    <source>
        <dbReference type="ARBA" id="ARBA00022475"/>
    </source>
</evidence>
<evidence type="ECO:0000256" key="5">
    <source>
        <dbReference type="ARBA" id="ARBA00022645"/>
    </source>
</evidence>
<dbReference type="GO" id="GO:0009252">
    <property type="term" value="P:peptidoglycan biosynthetic process"/>
    <property type="evidence" value="ECO:0007669"/>
    <property type="project" value="UniProtKB-UniRule"/>
</dbReference>
<protein>
    <recommendedName>
        <fullName evidence="14">Peptidoglycan D,D-transpeptidase MrdA</fullName>
        <ecNumber evidence="14">3.4.16.4</ecNumber>
    </recommendedName>
    <alternativeName>
        <fullName evidence="14">Penicillin-binding protein 2</fullName>
        <shortName evidence="14">PBP-2</shortName>
    </alternativeName>
</protein>
<evidence type="ECO:0000256" key="12">
    <source>
        <dbReference type="ARBA" id="ARBA00023136"/>
    </source>
</evidence>
<dbReference type="GO" id="GO:0009002">
    <property type="term" value="F:serine-type D-Ala-D-Ala carboxypeptidase activity"/>
    <property type="evidence" value="ECO:0007669"/>
    <property type="project" value="UniProtKB-UniRule"/>
</dbReference>
<dbReference type="Proteomes" id="UP000266091">
    <property type="component" value="Unassembled WGS sequence"/>
</dbReference>
<evidence type="ECO:0000256" key="10">
    <source>
        <dbReference type="ARBA" id="ARBA00022984"/>
    </source>
</evidence>
<comment type="function">
    <text evidence="14">Catalyzes cross-linking of the peptidoglycan cell wall.</text>
</comment>
<dbReference type="FunFam" id="3.40.710.10:FF:000024">
    <property type="entry name" value="Penicillin-binding protein 2"/>
    <property type="match status" value="1"/>
</dbReference>
<dbReference type="Gene3D" id="3.90.1310.10">
    <property type="entry name" value="Penicillin-binding protein 2a (Domain 2)"/>
    <property type="match status" value="1"/>
</dbReference>
<dbReference type="SUPFAM" id="SSF56519">
    <property type="entry name" value="Penicillin binding protein dimerisation domain"/>
    <property type="match status" value="1"/>
</dbReference>
<comment type="caution">
    <text evidence="14">Lacks conserved residue(s) required for the propagation of feature annotation.</text>
</comment>
<keyword evidence="10 14" id="KW-0573">Peptidoglycan synthesis</keyword>
<dbReference type="Pfam" id="PF00905">
    <property type="entry name" value="Transpeptidase"/>
    <property type="match status" value="1"/>
</dbReference>
<dbReference type="HAMAP" id="MF_02081">
    <property type="entry name" value="MrdA_transpept"/>
    <property type="match status" value="1"/>
</dbReference>
<dbReference type="SUPFAM" id="SSF56601">
    <property type="entry name" value="beta-lactamase/transpeptidase-like"/>
    <property type="match status" value="1"/>
</dbReference>
<evidence type="ECO:0000256" key="9">
    <source>
        <dbReference type="ARBA" id="ARBA00022960"/>
    </source>
</evidence>
<evidence type="ECO:0000256" key="8">
    <source>
        <dbReference type="ARBA" id="ARBA00022801"/>
    </source>
</evidence>
<evidence type="ECO:0000256" key="14">
    <source>
        <dbReference type="HAMAP-Rule" id="MF_02081"/>
    </source>
</evidence>
<dbReference type="PANTHER" id="PTHR30627:SF2">
    <property type="entry name" value="PEPTIDOGLYCAN D,D-TRANSPEPTIDASE MRDA"/>
    <property type="match status" value="1"/>
</dbReference>
<keyword evidence="5 14" id="KW-0121">Carboxypeptidase</keyword>
<feature type="domain" description="Penicillin-binding protein transpeptidase" evidence="15">
    <location>
        <begin position="259"/>
        <end position="594"/>
    </location>
</feature>
<dbReference type="GO" id="GO:0008360">
    <property type="term" value="P:regulation of cell shape"/>
    <property type="evidence" value="ECO:0007669"/>
    <property type="project" value="UniProtKB-KW"/>
</dbReference>
<dbReference type="EMBL" id="BGZJ01000001">
    <property type="protein sequence ID" value="GBO93285.1"/>
    <property type="molecule type" value="Genomic_DNA"/>
</dbReference>
<dbReference type="OrthoDB" id="9789078at2"/>
<comment type="similarity">
    <text evidence="14">Belongs to the transpeptidase family. MrdA subfamily.</text>
</comment>
<sequence length="625" mass="69294">MAEFRRRGIFAVFFFGLCFLILVGRFVWLQVICHDQYTTQAESNRTVSIPVQASRGLIMDRNGIILARNYWSYSLEITPTETEEKLNTLIERLSKVIPISQTDIRRFKRLLSESKRFDPVPIRLDLTEDEMARFLVQKWRFPGVELASREFRQYPFGQIGAHLLGYMGRISESDAKRIEKDGQEELYRGAYNIGKVGIERTYEDALRGQPGFSVLEVTAGGRPVRYLESTPSVPGKNLTLSIDLNLQKVVEKAFGAEAGAMIAIDPSTGEILAFVSKPTYDPNLFLNGIDYDTWNQLNTSPRKPLLNRAMRGIYPIGSTYKPFMALAGLQYGVITPSTTINDQGVYELGGHKFRDAAKVHKGILDLRRSITVSSDIYYYKLAHDLGAERIHDFMEPWGFGQLTGIDLLGEQQGILPNAAWKEKQYKKPWLVGDTISLGIGQGYNAFTLLQLAHAVATLADRGVALQPHLVRSIYDPKTHKSTEMESTYRKEMPVSKKNIEFIIDAMTTVTQNGTAAGAFRGAPYIAAGKTGTAQVVGIAQGARYNAAAIAKQHRDHGLFISFAPAAKPRIALAVLVENGGFGATAAAPIARAALDYWLLGKNSLGLPPPQYLRDQSPKPAAEAKP</sequence>
<comment type="catalytic activity">
    <reaction evidence="14">
        <text>Preferential cleavage: (Ac)2-L-Lys-D-Ala-|-D-Ala. Also transpeptidation of peptidyl-alanyl moieties that are N-acyl substituents of D-alanine.</text>
        <dbReference type="EC" id="3.4.16.4"/>
    </reaction>
</comment>
<gene>
    <name evidence="14 17" type="primary">mrdA</name>
    <name evidence="17" type="ORF">MESMUL_06390</name>
</gene>
<evidence type="ECO:0000256" key="7">
    <source>
        <dbReference type="ARBA" id="ARBA00022692"/>
    </source>
</evidence>
<evidence type="ECO:0000256" key="13">
    <source>
        <dbReference type="ARBA" id="ARBA00023316"/>
    </source>
</evidence>
<keyword evidence="6 14" id="KW-0645">Protease</keyword>
<reference evidence="17 18" key="1">
    <citation type="journal article" date="2018" name="Int. J. Syst. Evol. Microbiol.">
        <title>Mesosutterella multiformis gen. nov., sp. nov., a member of the family Sutterellaceae and Sutterella megalosphaeroides sp. nov., isolated from human faeces.</title>
        <authorList>
            <person name="Sakamoto M."/>
            <person name="Ikeyama N."/>
            <person name="Kunihiro T."/>
            <person name="Iino T."/>
            <person name="Yuki M."/>
            <person name="Ohkuma M."/>
        </authorList>
    </citation>
    <scope>NUCLEOTIDE SEQUENCE [LARGE SCALE GENOMIC DNA]</scope>
    <source>
        <strain evidence="17 18">4NBBH2</strain>
    </source>
</reference>
<dbReference type="GO" id="GO:0006508">
    <property type="term" value="P:proteolysis"/>
    <property type="evidence" value="ECO:0007669"/>
    <property type="project" value="UniProtKB-KW"/>
</dbReference>
<accession>A0A401LK87</accession>